<feature type="compositionally biased region" description="Gly residues" evidence="22">
    <location>
        <begin position="499"/>
        <end position="511"/>
    </location>
</feature>
<evidence type="ECO:0000256" key="18">
    <source>
        <dbReference type="ARBA" id="ARBA00023273"/>
    </source>
</evidence>
<dbReference type="PROSITE" id="PS50011">
    <property type="entry name" value="PROTEIN_KINASE_DOM"/>
    <property type="match status" value="1"/>
</dbReference>
<keyword evidence="15" id="KW-0460">Magnesium</keyword>
<keyword evidence="18" id="KW-0966">Cell projection</keyword>
<evidence type="ECO:0000256" key="3">
    <source>
        <dbReference type="ARBA" id="ARBA00004138"/>
    </source>
</evidence>
<proteinExistence type="inferred from homology"/>
<dbReference type="PROSITE" id="PS00107">
    <property type="entry name" value="PROTEIN_KINASE_ATP"/>
    <property type="match status" value="1"/>
</dbReference>
<comment type="cofactor">
    <cofactor evidence="1">
        <name>Mg(2+)</name>
        <dbReference type="ChEBI" id="CHEBI:18420"/>
    </cofactor>
</comment>
<comment type="subcellular location">
    <subcellularLocation>
        <location evidence="3">Cell projection</location>
        <location evidence="3">Cilium</location>
    </subcellularLocation>
    <subcellularLocation>
        <location evidence="4">Cytoplasm</location>
        <location evidence="4">Cytoskeleton</location>
    </subcellularLocation>
    <subcellularLocation>
        <location evidence="2">Nucleus</location>
    </subcellularLocation>
</comment>
<gene>
    <name evidence="24" type="primary">MAPK1</name>
</gene>
<evidence type="ECO:0000256" key="1">
    <source>
        <dbReference type="ARBA" id="ARBA00001946"/>
    </source>
</evidence>
<evidence type="ECO:0000256" key="16">
    <source>
        <dbReference type="ARBA" id="ARBA00023212"/>
    </source>
</evidence>
<comment type="catalytic activity">
    <reaction evidence="20">
        <text>L-seryl-[protein] + ATP = O-phospho-L-seryl-[protein] + ADP + H(+)</text>
        <dbReference type="Rhea" id="RHEA:17989"/>
        <dbReference type="Rhea" id="RHEA-COMP:9863"/>
        <dbReference type="Rhea" id="RHEA-COMP:11604"/>
        <dbReference type="ChEBI" id="CHEBI:15378"/>
        <dbReference type="ChEBI" id="CHEBI:29999"/>
        <dbReference type="ChEBI" id="CHEBI:30616"/>
        <dbReference type="ChEBI" id="CHEBI:83421"/>
        <dbReference type="ChEBI" id="CHEBI:456216"/>
        <dbReference type="EC" id="2.7.11.1"/>
    </reaction>
</comment>
<evidence type="ECO:0000256" key="19">
    <source>
        <dbReference type="ARBA" id="ARBA00047899"/>
    </source>
</evidence>
<evidence type="ECO:0000256" key="22">
    <source>
        <dbReference type="SAM" id="MobiDB-lite"/>
    </source>
</evidence>
<dbReference type="GO" id="GO:0005634">
    <property type="term" value="C:nucleus"/>
    <property type="evidence" value="ECO:0007669"/>
    <property type="project" value="UniProtKB-SubCell"/>
</dbReference>
<evidence type="ECO:0000256" key="7">
    <source>
        <dbReference type="ARBA" id="ARBA00022490"/>
    </source>
</evidence>
<keyword evidence="11" id="KW-0479">Metal-binding</keyword>
<evidence type="ECO:0000256" key="2">
    <source>
        <dbReference type="ARBA" id="ARBA00004123"/>
    </source>
</evidence>
<evidence type="ECO:0000256" key="5">
    <source>
        <dbReference type="ARBA" id="ARBA00006485"/>
    </source>
</evidence>
<evidence type="ECO:0000256" key="17">
    <source>
        <dbReference type="ARBA" id="ARBA00023242"/>
    </source>
</evidence>
<feature type="compositionally biased region" description="Polar residues" evidence="22">
    <location>
        <begin position="381"/>
        <end position="392"/>
    </location>
</feature>
<keyword evidence="13" id="KW-0418">Kinase</keyword>
<dbReference type="InterPro" id="IPR011009">
    <property type="entry name" value="Kinase-like_dom_sf"/>
</dbReference>
<dbReference type="Gene3D" id="3.30.200.20">
    <property type="entry name" value="Phosphorylase Kinase, domain 1"/>
    <property type="match status" value="1"/>
</dbReference>
<dbReference type="InterPro" id="IPR050117">
    <property type="entry name" value="MAPK"/>
</dbReference>
<dbReference type="GO" id="GO:0005856">
    <property type="term" value="C:cytoskeleton"/>
    <property type="evidence" value="ECO:0007669"/>
    <property type="project" value="UniProtKB-SubCell"/>
</dbReference>
<evidence type="ECO:0000256" key="15">
    <source>
        <dbReference type="ARBA" id="ARBA00022842"/>
    </source>
</evidence>
<keyword evidence="7" id="KW-0963">Cytoplasm</keyword>
<reference evidence="24" key="1">
    <citation type="journal article" date="2013" name="Int. J. Mol. Sci.">
        <title>Characterization and Expression of the Gene Encoding En-MAPK1, an Intestinal Cell Kinase (ICK)-like Kinase Activated by the Autocrine Pheromone-Signaling Loop in the Polar Ciliate, Euplotes nobilii.</title>
        <authorList>
            <person name="Candelori A."/>
            <person name="Luporini P."/>
            <person name="Alimenti C."/>
            <person name="Vallesi A."/>
        </authorList>
    </citation>
    <scope>NUCLEOTIDE SEQUENCE</scope>
</reference>
<dbReference type="CDD" id="cd07830">
    <property type="entry name" value="STKc_MAK_like"/>
    <property type="match status" value="1"/>
</dbReference>
<dbReference type="PANTHER" id="PTHR24055">
    <property type="entry name" value="MITOGEN-ACTIVATED PROTEIN KINASE"/>
    <property type="match status" value="1"/>
</dbReference>
<evidence type="ECO:0000256" key="8">
    <source>
        <dbReference type="ARBA" id="ARBA00022527"/>
    </source>
</evidence>
<dbReference type="GO" id="GO:0005524">
    <property type="term" value="F:ATP binding"/>
    <property type="evidence" value="ECO:0007669"/>
    <property type="project" value="UniProtKB-UniRule"/>
</dbReference>
<dbReference type="EC" id="2.7.11.1" evidence="6"/>
<evidence type="ECO:0000313" key="24">
    <source>
        <dbReference type="EMBL" id="AGI95799.1"/>
    </source>
</evidence>
<dbReference type="GO" id="GO:0004674">
    <property type="term" value="F:protein serine/threonine kinase activity"/>
    <property type="evidence" value="ECO:0007669"/>
    <property type="project" value="UniProtKB-KW"/>
</dbReference>
<sequence length="626" mass="67654">MDRYKIIKTIGDGTYGSVVMATNKKTNEVVAIKKMKKKFYSWEECMALREIKSLRKLNHSKIVKLKEVIRANDDLYFVFEYLDQNVYQLIKDRTTDLPEAQVKSVIYQTLEGLAYMHKHGFFHRDLKPENLLASDEIVKIADFGLAREIRSRPPFTDYVSTRWYRAPEILLRSTTYNSPIDIFAMGAIMAELYMLRPLFPGQNETDQIYKTCAVLGSPKKSDWPEGYKLAAQIGFSFPKFVSTSLSTIIPNASEDAIDIMEKMLEFNPQNRPTASQLLEHDYFKDYVSPVQNSIAGKSTKSFFNKTNEINVRKSSAVSKRLESRKSKLESRGINKNSFYKQRQKNPDSIPSKPPANSYFNNPTKAGLPTIGKDSSKGFNGASANKRTPINSGDRNKSLPAKYVGSDANSGGILGKYYKNNQGTAGAQEYTPGGSLNKAGYNSDAYGLYGGGGLGGGLGKVGGGLTKAGGLGGFTKVTRKESRGADSRKESRGSKPPVGSGSGSSYGGGYGAGISKYGKNDDKDDSHFPNVSNRQAIGGGSKIGARKGIADIYSKDGSSGSKEGSRGRIGQGGLTGMASGGIKSYSNKKDSSDGLPGLNKFSNGGLGGGANKGGLNMGGGGLGRYNL</sequence>
<feature type="region of interest" description="Disordered" evidence="22">
    <location>
        <begin position="469"/>
        <end position="541"/>
    </location>
</feature>
<dbReference type="InterPro" id="IPR017441">
    <property type="entry name" value="Protein_kinase_ATP_BS"/>
</dbReference>
<evidence type="ECO:0000256" key="11">
    <source>
        <dbReference type="ARBA" id="ARBA00022723"/>
    </source>
</evidence>
<feature type="binding site" evidence="21">
    <location>
        <position position="34"/>
    </location>
    <ligand>
        <name>ATP</name>
        <dbReference type="ChEBI" id="CHEBI:30616"/>
    </ligand>
</feature>
<keyword evidence="17" id="KW-0539">Nucleus</keyword>
<evidence type="ECO:0000256" key="10">
    <source>
        <dbReference type="ARBA" id="ARBA00022679"/>
    </source>
</evidence>
<feature type="compositionally biased region" description="Gly residues" evidence="22">
    <location>
        <begin position="603"/>
        <end position="626"/>
    </location>
</feature>
<dbReference type="AlphaFoldDB" id="M9SYG8"/>
<keyword evidence="8" id="KW-0723">Serine/threonine-protein kinase</keyword>
<evidence type="ECO:0000256" key="12">
    <source>
        <dbReference type="ARBA" id="ARBA00022741"/>
    </source>
</evidence>
<dbReference type="SMART" id="SM00220">
    <property type="entry name" value="S_TKc"/>
    <property type="match status" value="1"/>
</dbReference>
<feature type="compositionally biased region" description="Gly residues" evidence="22">
    <location>
        <begin position="566"/>
        <end position="578"/>
    </location>
</feature>
<evidence type="ECO:0000256" key="13">
    <source>
        <dbReference type="ARBA" id="ARBA00022777"/>
    </source>
</evidence>
<keyword evidence="12 21" id="KW-0547">Nucleotide-binding</keyword>
<evidence type="ECO:0000256" key="14">
    <source>
        <dbReference type="ARBA" id="ARBA00022840"/>
    </source>
</evidence>
<protein>
    <recommendedName>
        <fullName evidence="6">non-specific serine/threonine protein kinase</fullName>
        <ecNumber evidence="6">2.7.11.1</ecNumber>
    </recommendedName>
</protein>
<feature type="compositionally biased region" description="Basic and acidic residues" evidence="22">
    <location>
        <begin position="477"/>
        <end position="492"/>
    </location>
</feature>
<dbReference type="FunFam" id="3.30.200.20:FF:000071">
    <property type="entry name" value="serine/threonine-protein kinase MAK isoform X1"/>
    <property type="match status" value="1"/>
</dbReference>
<feature type="region of interest" description="Disordered" evidence="22">
    <location>
        <begin position="553"/>
        <end position="626"/>
    </location>
</feature>
<dbReference type="Pfam" id="PF00069">
    <property type="entry name" value="Pkinase"/>
    <property type="match status" value="1"/>
</dbReference>
<organism evidence="24">
    <name type="scientific">Euplotes nobilii</name>
    <name type="common">Ciliate</name>
    <dbReference type="NCBI Taxonomy" id="184062"/>
    <lineage>
        <taxon>Eukaryota</taxon>
        <taxon>Sar</taxon>
        <taxon>Alveolata</taxon>
        <taxon>Ciliophora</taxon>
        <taxon>Intramacronucleata</taxon>
        <taxon>Spirotrichea</taxon>
        <taxon>Hypotrichia</taxon>
        <taxon>Euplotida</taxon>
        <taxon>Euplotidae</taxon>
        <taxon>Euplotes</taxon>
    </lineage>
</organism>
<evidence type="ECO:0000256" key="4">
    <source>
        <dbReference type="ARBA" id="ARBA00004245"/>
    </source>
</evidence>
<dbReference type="InterPro" id="IPR000719">
    <property type="entry name" value="Prot_kinase_dom"/>
</dbReference>
<name>M9SYG8_EUPNO</name>
<dbReference type="GO" id="GO:0005929">
    <property type="term" value="C:cilium"/>
    <property type="evidence" value="ECO:0007669"/>
    <property type="project" value="UniProtKB-SubCell"/>
</dbReference>
<comment type="similarity">
    <text evidence="5">Belongs to the protein kinase superfamily. CMGC Ser/Thr protein kinase family. CDC2/CDKX subfamily.</text>
</comment>
<keyword evidence="14 21" id="KW-0067">ATP-binding</keyword>
<evidence type="ECO:0000259" key="23">
    <source>
        <dbReference type="PROSITE" id="PS50011"/>
    </source>
</evidence>
<evidence type="ECO:0000256" key="6">
    <source>
        <dbReference type="ARBA" id="ARBA00012513"/>
    </source>
</evidence>
<feature type="compositionally biased region" description="Basic and acidic residues" evidence="22">
    <location>
        <begin position="517"/>
        <end position="526"/>
    </location>
</feature>
<dbReference type="Gene3D" id="1.10.510.10">
    <property type="entry name" value="Transferase(Phosphotransferase) domain 1"/>
    <property type="match status" value="1"/>
</dbReference>
<comment type="catalytic activity">
    <reaction evidence="19">
        <text>L-threonyl-[protein] + ATP = O-phospho-L-threonyl-[protein] + ADP + H(+)</text>
        <dbReference type="Rhea" id="RHEA:46608"/>
        <dbReference type="Rhea" id="RHEA-COMP:11060"/>
        <dbReference type="Rhea" id="RHEA-COMP:11605"/>
        <dbReference type="ChEBI" id="CHEBI:15378"/>
        <dbReference type="ChEBI" id="CHEBI:30013"/>
        <dbReference type="ChEBI" id="CHEBI:30616"/>
        <dbReference type="ChEBI" id="CHEBI:61977"/>
        <dbReference type="ChEBI" id="CHEBI:456216"/>
        <dbReference type="EC" id="2.7.11.1"/>
    </reaction>
</comment>
<feature type="domain" description="Protein kinase" evidence="23">
    <location>
        <begin position="4"/>
        <end position="283"/>
    </location>
</feature>
<dbReference type="SUPFAM" id="SSF56112">
    <property type="entry name" value="Protein kinase-like (PK-like)"/>
    <property type="match status" value="1"/>
</dbReference>
<accession>M9SYG8</accession>
<keyword evidence="10" id="KW-0808">Transferase</keyword>
<keyword evidence="9" id="KW-0597">Phosphoprotein</keyword>
<dbReference type="GO" id="GO:0046872">
    <property type="term" value="F:metal ion binding"/>
    <property type="evidence" value="ECO:0007669"/>
    <property type="project" value="UniProtKB-KW"/>
</dbReference>
<dbReference type="FunFam" id="1.10.510.10:FF:000104">
    <property type="entry name" value="serine/threonine-protein kinase MAK isoform X1"/>
    <property type="match status" value="1"/>
</dbReference>
<keyword evidence="16" id="KW-0206">Cytoskeleton</keyword>
<evidence type="ECO:0000256" key="20">
    <source>
        <dbReference type="ARBA" id="ARBA00048679"/>
    </source>
</evidence>
<feature type="compositionally biased region" description="Basic and acidic residues" evidence="22">
    <location>
        <begin position="319"/>
        <end position="332"/>
    </location>
</feature>
<feature type="region of interest" description="Disordered" evidence="22">
    <location>
        <begin position="313"/>
        <end position="402"/>
    </location>
</feature>
<evidence type="ECO:0000256" key="9">
    <source>
        <dbReference type="ARBA" id="ARBA00022553"/>
    </source>
</evidence>
<evidence type="ECO:0000256" key="21">
    <source>
        <dbReference type="PROSITE-ProRule" id="PRU10141"/>
    </source>
</evidence>
<dbReference type="SMR" id="M9SYG8"/>
<dbReference type="EMBL" id="KC787556">
    <property type="protein sequence ID" value="AGI95799.1"/>
    <property type="molecule type" value="Genomic_DNA"/>
</dbReference>